<evidence type="ECO:0000256" key="1">
    <source>
        <dbReference type="SAM" id="MobiDB-lite"/>
    </source>
</evidence>
<dbReference type="AlphaFoldDB" id="A0AA40FNA0"/>
<accession>A0AA40FNA0</accession>
<name>A0AA40FNA0_9HYME</name>
<evidence type="ECO:0000313" key="3">
    <source>
        <dbReference type="Proteomes" id="UP001177670"/>
    </source>
</evidence>
<dbReference type="Proteomes" id="UP001177670">
    <property type="component" value="Unassembled WGS sequence"/>
</dbReference>
<organism evidence="2 3">
    <name type="scientific">Melipona bicolor</name>
    <dbReference type="NCBI Taxonomy" id="60889"/>
    <lineage>
        <taxon>Eukaryota</taxon>
        <taxon>Metazoa</taxon>
        <taxon>Ecdysozoa</taxon>
        <taxon>Arthropoda</taxon>
        <taxon>Hexapoda</taxon>
        <taxon>Insecta</taxon>
        <taxon>Pterygota</taxon>
        <taxon>Neoptera</taxon>
        <taxon>Endopterygota</taxon>
        <taxon>Hymenoptera</taxon>
        <taxon>Apocrita</taxon>
        <taxon>Aculeata</taxon>
        <taxon>Apoidea</taxon>
        <taxon>Anthophila</taxon>
        <taxon>Apidae</taxon>
        <taxon>Melipona</taxon>
    </lineage>
</organism>
<reference evidence="2" key="1">
    <citation type="submission" date="2021-10" db="EMBL/GenBank/DDBJ databases">
        <title>Melipona bicolor Genome sequencing and assembly.</title>
        <authorList>
            <person name="Araujo N.S."/>
            <person name="Arias M.C."/>
        </authorList>
    </citation>
    <scope>NUCLEOTIDE SEQUENCE</scope>
    <source>
        <strain evidence="2">USP_2M_L1-L4_2017</strain>
        <tissue evidence="2">Whole body</tissue>
    </source>
</reference>
<dbReference type="EMBL" id="JAHYIQ010000023">
    <property type="protein sequence ID" value="KAK1122311.1"/>
    <property type="molecule type" value="Genomic_DNA"/>
</dbReference>
<proteinExistence type="predicted"/>
<comment type="caution">
    <text evidence="2">The sequence shown here is derived from an EMBL/GenBank/DDBJ whole genome shotgun (WGS) entry which is preliminary data.</text>
</comment>
<keyword evidence="3" id="KW-1185">Reference proteome</keyword>
<feature type="region of interest" description="Disordered" evidence="1">
    <location>
        <begin position="115"/>
        <end position="137"/>
    </location>
</feature>
<protein>
    <submittedName>
        <fullName evidence="2">Uncharacterized protein</fullName>
    </submittedName>
</protein>
<evidence type="ECO:0000313" key="2">
    <source>
        <dbReference type="EMBL" id="KAK1122311.1"/>
    </source>
</evidence>
<sequence>MDRSIKKNATIENRRTVLFFKYEDGGRSTSQDSQGQRTCKSKVYVQDLKGDINVTAFSMTSRWHSRGAGAEVKAVIGARTRLVNTNLHTLSTAFAASSDSYRGGTERVHRRRIRPEQFCREGSNNQAKTPRSKQTKT</sequence>
<gene>
    <name evidence="2" type="ORF">K0M31_009534</name>
</gene>